<protein>
    <submittedName>
        <fullName evidence="1">Uncharacterized protein</fullName>
    </submittedName>
</protein>
<keyword evidence="2" id="KW-1185">Reference proteome</keyword>
<evidence type="ECO:0000313" key="2">
    <source>
        <dbReference type="Proteomes" id="UP000217277"/>
    </source>
</evidence>
<sequence length="45" mass="5198">MQAIFAEKARSAKLLLGYKPVFSKKASKFQLSFAIFNHYELKMTD</sequence>
<accession>A0ACA8DU48</accession>
<dbReference type="EMBL" id="CP011011">
    <property type="protein sequence ID" value="ATC81677.1"/>
    <property type="molecule type" value="Genomic_DNA"/>
</dbReference>
<proteinExistence type="predicted"/>
<gene>
    <name evidence="1" type="ORF">PAGA_a1244</name>
</gene>
<dbReference type="Proteomes" id="UP000217277">
    <property type="component" value="Chromosome I"/>
</dbReference>
<organism evidence="1 2">
    <name type="scientific">Pseudoalteromonas agarivorans DSM 14585</name>
    <dbReference type="NCBI Taxonomy" id="1312369"/>
    <lineage>
        <taxon>Bacteria</taxon>
        <taxon>Pseudomonadati</taxon>
        <taxon>Pseudomonadota</taxon>
        <taxon>Gammaproteobacteria</taxon>
        <taxon>Alteromonadales</taxon>
        <taxon>Pseudoalteromonadaceae</taxon>
        <taxon>Pseudoalteromonas</taxon>
    </lineage>
</organism>
<evidence type="ECO:0000313" key="1">
    <source>
        <dbReference type="EMBL" id="ATC81677.1"/>
    </source>
</evidence>
<reference evidence="1" key="1">
    <citation type="submission" date="2015-03" db="EMBL/GenBank/DDBJ databases">
        <authorList>
            <person name="Xie B.-B."/>
            <person name="Rong J.-C."/>
            <person name="Qin Q.-L."/>
            <person name="Zhang Y.-Z."/>
        </authorList>
    </citation>
    <scope>NUCLEOTIDE SEQUENCE</scope>
    <source>
        <strain evidence="1">DSM 14585</strain>
    </source>
</reference>
<name>A0ACA8DU48_9GAMM</name>